<dbReference type="Proteomes" id="UP000307720">
    <property type="component" value="Unassembled WGS sequence"/>
</dbReference>
<evidence type="ECO:0000313" key="1">
    <source>
        <dbReference type="EMBL" id="TGX99716.1"/>
    </source>
</evidence>
<evidence type="ECO:0000313" key="2">
    <source>
        <dbReference type="Proteomes" id="UP000307720"/>
    </source>
</evidence>
<reference evidence="1" key="1">
    <citation type="submission" date="2019-04" db="EMBL/GenBank/DDBJ databases">
        <title>Microbes associate with the intestines of laboratory mice.</title>
        <authorList>
            <person name="Navarre W."/>
            <person name="Wong E."/>
            <person name="Huang K."/>
            <person name="Tropini C."/>
            <person name="Ng K."/>
            <person name="Yu B."/>
        </authorList>
    </citation>
    <scope>NUCLEOTIDE SEQUENCE</scope>
    <source>
        <strain evidence="1">NM72_1-8</strain>
    </source>
</reference>
<protein>
    <submittedName>
        <fullName evidence="1">Uncharacterized protein</fullName>
    </submittedName>
</protein>
<keyword evidence="2" id="KW-1185">Reference proteome</keyword>
<proteinExistence type="predicted"/>
<gene>
    <name evidence="1" type="ORF">E5357_04350</name>
</gene>
<accession>A0AC61R146</accession>
<organism evidence="1 2">
    <name type="scientific">Hominisplanchenecus murintestinalis</name>
    <dbReference type="NCBI Taxonomy" id="2941517"/>
    <lineage>
        <taxon>Bacteria</taxon>
        <taxon>Bacillati</taxon>
        <taxon>Bacillota</taxon>
        <taxon>Clostridia</taxon>
        <taxon>Lachnospirales</taxon>
        <taxon>Lachnospiraceae</taxon>
        <taxon>Hominisplanchenecus</taxon>
    </lineage>
</organism>
<comment type="caution">
    <text evidence="1">The sequence shown here is derived from an EMBL/GenBank/DDBJ whole genome shotgun (WGS) entry which is preliminary data.</text>
</comment>
<dbReference type="EMBL" id="SRZB01000005">
    <property type="protein sequence ID" value="TGX99716.1"/>
    <property type="molecule type" value="Genomic_DNA"/>
</dbReference>
<name>A0AC61R146_9FIRM</name>
<sequence>MTVRTGLSFMRKILNKRRREMMKRRIFAVLLAACVMAGSVLPAAGTLQARAEGETTDVTQGLTGRWSFDGTDRLANEVSGSALAMTKAGNGVELKNGEGVSGGCAYFSKQADSYLKVGSVMNAAQDDFTIAAWVKYDSDAFASGSNVNLFQQTSDISQGAGASGRTILLLNGSKQYSTFLSGKDGWGNTDAVELGRWMHVAVTSDHTSKTMTVYVNGVQAKTNTLPEDNANRVYDGMTDLLVGAHKNPQATSAMKGFVDELCIYDRVVEADVVAALYEEHAVVRELEELQKAIQRAETVSGGSETAASALAQKLEAAREMLAAASAGVQEVQDMIGELEAAVRECQLSAVIHIQVNPAEEKREIADAMFGVNHRFANNAYHTWDVENGKICDSFNEYVKEAGFGSIRYPGGTVANLYDWKKAIGDPEERVATIHGSTYAPVQANFGVDEAMGWIYDDLGSEAIWVYGMGQGNVKDALELFEYLNAEVGEDPDGDGVDWAAVRAANGHPEPYGVTRFEIGNEIGKWGQNYWLTGKTGGSYAQMADAYVNGGEVSFTNQPAVKLDDWRDGAKNGDGTPNQKRYARYHPVIEGSASVTVGGASWAIVDTLEGQGQANVCTFDYETGEIAFGDGTDGNIPASNQAVNVTYRSKQDGFNDYYDALKELAEKMGMEIGVYSCMEETAAVNLHNESGKYDGIVIHPYSETNSNNGGYLKVEDDDPEFYEKMLGRSLQYNITRVQALSDKLLPGKIPVLSEFGVYSHNNQYSRSLGHGIYIANEMIDYIEMGTPYINKHCLVDEPYGADAVGNGSQAVIQVLRPNVTEIDNNNQKVSELSFVPTPSAKVFSVFNNMTGDMQIGLDIPDNAGYYTFTNTNSQKGQVGDFEVQAVKALASKDRDGSLYITVVNNRKDDETAVDIAVDGKSLKGAEIEKWCLTSEDAYDVNTTANPDYVDVEKTKFTNTEENLSSLLAPHSVTAFRIPPEIVIKAASSEGGKAAVSHTSVWTGTEVTFTAEAEEGYDFKGWYRGEELVSVELAYKCIVTEAVELQARFVKKSATVPPENPGTNPGKPEQPERPGQSEVKPPENVSPPAKPPVVKAAAPKSVKAKKTSKGIKLTWKKVKGASGYVIYRSYKKAKGYKKIATIKKGTKKLYLDKKAKKGKVCYYKIKSYVKLGKKTTYSPYSKRVSRKR</sequence>